<keyword evidence="1" id="KW-1133">Transmembrane helix</keyword>
<proteinExistence type="predicted"/>
<evidence type="ECO:0000256" key="2">
    <source>
        <dbReference type="SAM" id="SignalP"/>
    </source>
</evidence>
<keyword evidence="4" id="KW-1185">Reference proteome</keyword>
<evidence type="ECO:0000313" key="3">
    <source>
        <dbReference type="EMBL" id="KAF8795448.1"/>
    </source>
</evidence>
<reference evidence="3" key="1">
    <citation type="journal article" date="2020" name="bioRxiv">
        <title>Chromosome-level reference genome of the European wasp spider Argiope bruennichi: a resource for studies on range expansion and evolutionary adaptation.</title>
        <authorList>
            <person name="Sheffer M.M."/>
            <person name="Hoppe A."/>
            <person name="Krehenwinkel H."/>
            <person name="Uhl G."/>
            <person name="Kuss A.W."/>
            <person name="Jensen L."/>
            <person name="Jensen C."/>
            <person name="Gillespie R.G."/>
            <person name="Hoff K.J."/>
            <person name="Prost S."/>
        </authorList>
    </citation>
    <scope>NUCLEOTIDE SEQUENCE</scope>
</reference>
<dbReference type="AlphaFoldDB" id="A0A8T0FZ24"/>
<name>A0A8T0FZ24_ARGBR</name>
<keyword evidence="1" id="KW-0472">Membrane</keyword>
<organism evidence="3 4">
    <name type="scientific">Argiope bruennichi</name>
    <name type="common">Wasp spider</name>
    <name type="synonym">Aranea bruennichi</name>
    <dbReference type="NCBI Taxonomy" id="94029"/>
    <lineage>
        <taxon>Eukaryota</taxon>
        <taxon>Metazoa</taxon>
        <taxon>Ecdysozoa</taxon>
        <taxon>Arthropoda</taxon>
        <taxon>Chelicerata</taxon>
        <taxon>Arachnida</taxon>
        <taxon>Araneae</taxon>
        <taxon>Araneomorphae</taxon>
        <taxon>Entelegynae</taxon>
        <taxon>Araneoidea</taxon>
        <taxon>Araneidae</taxon>
        <taxon>Argiope</taxon>
    </lineage>
</organism>
<dbReference type="Proteomes" id="UP000807504">
    <property type="component" value="Unassembled WGS sequence"/>
</dbReference>
<dbReference type="EMBL" id="JABXBU010000002">
    <property type="protein sequence ID" value="KAF8795448.1"/>
    <property type="molecule type" value="Genomic_DNA"/>
</dbReference>
<keyword evidence="1" id="KW-0812">Transmembrane</keyword>
<feature type="transmembrane region" description="Helical" evidence="1">
    <location>
        <begin position="178"/>
        <end position="198"/>
    </location>
</feature>
<sequence length="342" mass="38467">MCNIRKQTIIIICICLLFHSFGLEQKFGYSSVNAIDQDSQPANFEKLDDRLPYDPDFKNKPDDALYPEFDNHLGFSKSPRIVIPSGFDDFIPNESDDDRYSYAPGGFYLPSSKKSKINYFIEEVKEDVPTPAPKSEPPAKEPVKGMKVLTGTDIPETQIIERPSIMSYLKKLFLNPKMLLAFAMIPLAFAAEVFLPHLGKIFSRNMLPVVTSTIASGFARSFDGATVSGIDQVLDAINEYAARNMEDPRCFQRLFCQVARSNFESRSGDSWSIQKEIRKLAKTVDDRLWDALGLRHLFSSLESGNCDSLVCTGTVAYAQNSSLFEMLRLLGAKLFNQTKVVY</sequence>
<feature type="signal peptide" evidence="2">
    <location>
        <begin position="1"/>
        <end position="24"/>
    </location>
</feature>
<protein>
    <submittedName>
        <fullName evidence="3">Uncharacterized protein</fullName>
    </submittedName>
</protein>
<reference evidence="3" key="2">
    <citation type="submission" date="2020-06" db="EMBL/GenBank/DDBJ databases">
        <authorList>
            <person name="Sheffer M."/>
        </authorList>
    </citation>
    <scope>NUCLEOTIDE SEQUENCE</scope>
</reference>
<gene>
    <name evidence="3" type="ORF">HNY73_003293</name>
</gene>
<comment type="caution">
    <text evidence="3">The sequence shown here is derived from an EMBL/GenBank/DDBJ whole genome shotgun (WGS) entry which is preliminary data.</text>
</comment>
<accession>A0A8T0FZ24</accession>
<evidence type="ECO:0000256" key="1">
    <source>
        <dbReference type="SAM" id="Phobius"/>
    </source>
</evidence>
<keyword evidence="2" id="KW-0732">Signal</keyword>
<evidence type="ECO:0000313" key="4">
    <source>
        <dbReference type="Proteomes" id="UP000807504"/>
    </source>
</evidence>
<feature type="chain" id="PRO_5035746090" evidence="2">
    <location>
        <begin position="25"/>
        <end position="342"/>
    </location>
</feature>